<keyword evidence="6" id="KW-0597">Phosphoprotein</keyword>
<dbReference type="FunFam" id="3.40.120.10:FF:000006">
    <property type="entry name" value="Phosphoglucomutase PgmA"/>
    <property type="match status" value="1"/>
</dbReference>
<dbReference type="GO" id="GO:0005829">
    <property type="term" value="C:cytosol"/>
    <property type="evidence" value="ECO:0007669"/>
    <property type="project" value="TreeGrafter"/>
</dbReference>
<evidence type="ECO:0000256" key="1">
    <source>
        <dbReference type="ARBA" id="ARBA00000443"/>
    </source>
</evidence>
<comment type="similarity">
    <text evidence="3 13">Belongs to the phosphohexose mutase family.</text>
</comment>
<keyword evidence="7 13" id="KW-0479">Metal-binding</keyword>
<evidence type="ECO:0000256" key="11">
    <source>
        <dbReference type="ARBA" id="ARBA00049318"/>
    </source>
</evidence>
<dbReference type="SUPFAM" id="SSF53738">
    <property type="entry name" value="Phosphoglucomutase, first 3 domains"/>
    <property type="match status" value="3"/>
</dbReference>
<name>A0A507CWX4_9FUNG</name>
<keyword evidence="10" id="KW-0119">Carbohydrate metabolism</keyword>
<evidence type="ECO:0000256" key="4">
    <source>
        <dbReference type="ARBA" id="ARBA00012728"/>
    </source>
</evidence>
<dbReference type="InterPro" id="IPR005844">
    <property type="entry name" value="A-D-PHexomutase_a/b/a-I"/>
</dbReference>
<feature type="domain" description="Alpha-D-phosphohexomutase alpha/beta/alpha" evidence="17">
    <location>
        <begin position="319"/>
        <end position="419"/>
    </location>
</feature>
<comment type="catalytic activity">
    <reaction evidence="11">
        <text>alpha-D-glucose 1,6-bisphosphate + L-seryl-[protein] = O-phospho-L-seryl-[protein] + alpha-D-glucose 6-phosphate</text>
        <dbReference type="Rhea" id="RHEA:68752"/>
        <dbReference type="Rhea" id="RHEA-COMP:9863"/>
        <dbReference type="Rhea" id="RHEA-COMP:11604"/>
        <dbReference type="ChEBI" id="CHEBI:29999"/>
        <dbReference type="ChEBI" id="CHEBI:58225"/>
        <dbReference type="ChEBI" id="CHEBI:58392"/>
        <dbReference type="ChEBI" id="CHEBI:83421"/>
    </reaction>
</comment>
<protein>
    <recommendedName>
        <fullName evidence="4">phosphoglucomutase (alpha-D-glucose-1,6-bisphosphate-dependent)</fullName>
        <ecNumber evidence="4">5.4.2.2</ecNumber>
    </recommendedName>
</protein>
<dbReference type="AlphaFoldDB" id="A0A507CWX4"/>
<dbReference type="Proteomes" id="UP000320475">
    <property type="component" value="Unassembled WGS sequence"/>
</dbReference>
<dbReference type="InterPro" id="IPR005846">
    <property type="entry name" value="A-D-PHexomutase_a/b/a-III"/>
</dbReference>
<evidence type="ECO:0000256" key="10">
    <source>
        <dbReference type="ARBA" id="ARBA00023277"/>
    </source>
</evidence>
<evidence type="ECO:0000256" key="2">
    <source>
        <dbReference type="ARBA" id="ARBA00001946"/>
    </source>
</evidence>
<dbReference type="InterPro" id="IPR045244">
    <property type="entry name" value="PGM"/>
</dbReference>
<keyword evidence="5" id="KW-0313">Glucose metabolism</keyword>
<feature type="compositionally biased region" description="Polar residues" evidence="14">
    <location>
        <begin position="1"/>
        <end position="20"/>
    </location>
</feature>
<evidence type="ECO:0000313" key="19">
    <source>
        <dbReference type="EMBL" id="TPX43625.1"/>
    </source>
</evidence>
<dbReference type="Proteomes" id="UP000317494">
    <property type="component" value="Unassembled WGS sequence"/>
</dbReference>
<dbReference type="InterPro" id="IPR036900">
    <property type="entry name" value="A-D-PHexomutase_C_sf"/>
</dbReference>
<keyword evidence="20" id="KW-1185">Reference proteome</keyword>
<dbReference type="EC" id="5.4.2.2" evidence="4"/>
<feature type="domain" description="Alpha-D-phosphohexomutase alpha/beta/alpha" evidence="16">
    <location>
        <begin position="190"/>
        <end position="292"/>
    </location>
</feature>
<dbReference type="Pfam" id="PF02880">
    <property type="entry name" value="PGM_PMM_III"/>
    <property type="match status" value="1"/>
</dbReference>
<keyword evidence="8 13" id="KW-0460">Magnesium</keyword>
<accession>A0A507CWX4</accession>
<evidence type="ECO:0000256" key="3">
    <source>
        <dbReference type="ARBA" id="ARBA00010231"/>
    </source>
</evidence>
<dbReference type="VEuPathDB" id="FungiDB:SeMB42_g04663"/>
<sequence length="558" mass="60673">MASLTIQDQQTSPFQDQKPGTSGLRKRVKIFQQKHYTENFIQSILNAIPSGPKGATLVVGGDGRYYGKDAVQIIIKIAAGNGVKKLIVGQDGILSTPAASNLIIKREATGGILLTASHNPGGPDKDFGIKYNMSNGGPAPEGVTDKIYEYSLKLDKYRIANVPKVDLSKLGSVAFGSGFEIEIVDAVTDYVGLMKEIFDFNAIKGLFKTNPDFTVLFDSMHGVTGPYNKRILVDELGLPESSCINIIPLPDFGGGHPDPNLTYAHELVGRVQKDKITFGAASDGDGDRNMIIGYEAFVNPSDSLAVLGARANKVIPYFKKSGIKGLARSMPTSGAVDRVGQALGIKVYEVPTGWKFFGNLMDAGKLSICGEESFGLGSDHIREKDGVWAVLAWLSIMADANKAKKGSTLNDVLREHYLQYGRNYFSRFDYEEVDSDAANKLMARLRELVESKKLVAEKYVGGKYVVQECDDYAYTDPVDGSVSTKQGIRIIFTDGSRVIFRLSGTGSSGATIRIYLEKYSKNEINLKTDDAIGEISTIALEISKLEEYTGRTQPTVVT</sequence>
<dbReference type="PANTHER" id="PTHR22573">
    <property type="entry name" value="PHOSPHOHEXOMUTASE FAMILY MEMBER"/>
    <property type="match status" value="1"/>
</dbReference>
<dbReference type="OrthoDB" id="2291at2759"/>
<evidence type="ECO:0000313" key="21">
    <source>
        <dbReference type="Proteomes" id="UP000320475"/>
    </source>
</evidence>
<dbReference type="GO" id="GO:0006006">
    <property type="term" value="P:glucose metabolic process"/>
    <property type="evidence" value="ECO:0007669"/>
    <property type="project" value="UniProtKB-KW"/>
</dbReference>
<dbReference type="EMBL" id="QEAM01000399">
    <property type="protein sequence ID" value="TPX40302.1"/>
    <property type="molecule type" value="Genomic_DNA"/>
</dbReference>
<feature type="domain" description="Alpha-D-phosphohexomutase alpha/beta/alpha" evidence="15">
    <location>
        <begin position="17"/>
        <end position="157"/>
    </location>
</feature>
<feature type="region of interest" description="Disordered" evidence="14">
    <location>
        <begin position="1"/>
        <end position="23"/>
    </location>
</feature>
<dbReference type="InterPro" id="IPR005841">
    <property type="entry name" value="Alpha-D-phosphohexomutase_SF"/>
</dbReference>
<keyword evidence="9" id="KW-0413">Isomerase</keyword>
<organism evidence="19 20">
    <name type="scientific">Synchytrium endobioticum</name>
    <dbReference type="NCBI Taxonomy" id="286115"/>
    <lineage>
        <taxon>Eukaryota</taxon>
        <taxon>Fungi</taxon>
        <taxon>Fungi incertae sedis</taxon>
        <taxon>Chytridiomycota</taxon>
        <taxon>Chytridiomycota incertae sedis</taxon>
        <taxon>Chytridiomycetes</taxon>
        <taxon>Synchytriales</taxon>
        <taxon>Synchytriaceae</taxon>
        <taxon>Synchytrium</taxon>
    </lineage>
</organism>
<dbReference type="Gene3D" id="3.40.120.10">
    <property type="entry name" value="Alpha-D-Glucose-1,6-Bisphosphate, subunit A, domain 3"/>
    <property type="match status" value="3"/>
</dbReference>
<proteinExistence type="inferred from homology"/>
<dbReference type="FunFam" id="3.40.120.10:FF:000004">
    <property type="entry name" value="Phosphoglucomutase 5"/>
    <property type="match status" value="1"/>
</dbReference>
<dbReference type="Gene3D" id="3.30.310.50">
    <property type="entry name" value="Alpha-D-phosphohexomutase, C-terminal domain"/>
    <property type="match status" value="1"/>
</dbReference>
<evidence type="ECO:0000256" key="8">
    <source>
        <dbReference type="ARBA" id="ARBA00022842"/>
    </source>
</evidence>
<dbReference type="GO" id="GO:0000287">
    <property type="term" value="F:magnesium ion binding"/>
    <property type="evidence" value="ECO:0007669"/>
    <property type="project" value="InterPro"/>
</dbReference>
<evidence type="ECO:0000256" key="7">
    <source>
        <dbReference type="ARBA" id="ARBA00022723"/>
    </source>
</evidence>
<evidence type="ECO:0000259" key="16">
    <source>
        <dbReference type="Pfam" id="PF02879"/>
    </source>
</evidence>
<evidence type="ECO:0000256" key="14">
    <source>
        <dbReference type="SAM" id="MobiDB-lite"/>
    </source>
</evidence>
<dbReference type="InterPro" id="IPR016055">
    <property type="entry name" value="A-D-PHexomutase_a/b/a-I/II/III"/>
</dbReference>
<evidence type="ECO:0000256" key="6">
    <source>
        <dbReference type="ARBA" id="ARBA00022553"/>
    </source>
</evidence>
<dbReference type="FunFam" id="3.40.120.10:FF:000005">
    <property type="entry name" value="Phosphoglucomutase 5"/>
    <property type="match status" value="1"/>
</dbReference>
<dbReference type="EMBL" id="QEAN01000195">
    <property type="protein sequence ID" value="TPX43625.1"/>
    <property type="molecule type" value="Genomic_DNA"/>
</dbReference>
<dbReference type="InterPro" id="IPR016066">
    <property type="entry name" value="A-D-PHexomutase_CS"/>
</dbReference>
<comment type="catalytic activity">
    <reaction evidence="1">
        <text>alpha-D-glucose 1-phosphate = alpha-D-glucose 6-phosphate</text>
        <dbReference type="Rhea" id="RHEA:23536"/>
        <dbReference type="ChEBI" id="CHEBI:58225"/>
        <dbReference type="ChEBI" id="CHEBI:58601"/>
        <dbReference type="EC" id="5.4.2.2"/>
    </reaction>
</comment>
<dbReference type="Pfam" id="PF02878">
    <property type="entry name" value="PGM_PMM_I"/>
    <property type="match status" value="1"/>
</dbReference>
<evidence type="ECO:0000313" key="20">
    <source>
        <dbReference type="Proteomes" id="UP000317494"/>
    </source>
</evidence>
<dbReference type="STRING" id="286115.A0A507CWX4"/>
<dbReference type="PROSITE" id="PS00710">
    <property type="entry name" value="PGM_PMM"/>
    <property type="match status" value="1"/>
</dbReference>
<dbReference type="PRINTS" id="PR00509">
    <property type="entry name" value="PGMPMM"/>
</dbReference>
<evidence type="ECO:0000256" key="13">
    <source>
        <dbReference type="RuleBase" id="RU004326"/>
    </source>
</evidence>
<comment type="caution">
    <text evidence="19">The sequence shown here is derived from an EMBL/GenBank/DDBJ whole genome shotgun (WGS) entry which is preliminary data.</text>
</comment>
<dbReference type="SUPFAM" id="SSF55957">
    <property type="entry name" value="Phosphoglucomutase, C-terminal domain"/>
    <property type="match status" value="1"/>
</dbReference>
<dbReference type="Pfam" id="PF02879">
    <property type="entry name" value="PGM_PMM_II"/>
    <property type="match status" value="1"/>
</dbReference>
<reference evidence="20 21" key="1">
    <citation type="journal article" date="2019" name="Sci. Rep.">
        <title>Comparative genomics of chytrid fungi reveal insights into the obligate biotrophic and pathogenic lifestyle of Synchytrium endobioticum.</title>
        <authorList>
            <person name="van de Vossenberg B.T.L.H."/>
            <person name="Warris S."/>
            <person name="Nguyen H.D.T."/>
            <person name="van Gent-Pelzer M.P.E."/>
            <person name="Joly D.L."/>
            <person name="van de Geest H.C."/>
            <person name="Bonants P.J.M."/>
            <person name="Smith D.S."/>
            <person name="Levesque C.A."/>
            <person name="van der Lee T.A.J."/>
        </authorList>
    </citation>
    <scope>NUCLEOTIDE SEQUENCE [LARGE SCALE GENOMIC DNA]</scope>
    <source>
        <strain evidence="18 21">LEV6574</strain>
        <strain evidence="19 20">MB42</strain>
    </source>
</reference>
<evidence type="ECO:0000256" key="5">
    <source>
        <dbReference type="ARBA" id="ARBA00022526"/>
    </source>
</evidence>
<evidence type="ECO:0000313" key="18">
    <source>
        <dbReference type="EMBL" id="TPX40302.1"/>
    </source>
</evidence>
<dbReference type="GO" id="GO:0004614">
    <property type="term" value="F:phosphoglucomutase activity"/>
    <property type="evidence" value="ECO:0007669"/>
    <property type="project" value="UniProtKB-EC"/>
</dbReference>
<dbReference type="InterPro" id="IPR005845">
    <property type="entry name" value="A-D-PHexomutase_a/b/a-II"/>
</dbReference>
<evidence type="ECO:0000256" key="12">
    <source>
        <dbReference type="ARBA" id="ARBA00049409"/>
    </source>
</evidence>
<dbReference type="NCBIfam" id="NF005737">
    <property type="entry name" value="PRK07564.1-1"/>
    <property type="match status" value="1"/>
</dbReference>
<evidence type="ECO:0000259" key="17">
    <source>
        <dbReference type="Pfam" id="PF02880"/>
    </source>
</evidence>
<gene>
    <name evidence="18" type="ORF">SeLEV6574_g06685</name>
    <name evidence="19" type="ORF">SeMB42_g04663</name>
</gene>
<evidence type="ECO:0000259" key="15">
    <source>
        <dbReference type="Pfam" id="PF02878"/>
    </source>
</evidence>
<comment type="catalytic activity">
    <reaction evidence="12">
        <text>O-phospho-L-seryl-[protein] + alpha-D-glucose 1-phosphate = alpha-D-glucose 1,6-bisphosphate + L-seryl-[protein]</text>
        <dbReference type="Rhea" id="RHEA:68748"/>
        <dbReference type="Rhea" id="RHEA-COMP:9863"/>
        <dbReference type="Rhea" id="RHEA-COMP:11604"/>
        <dbReference type="ChEBI" id="CHEBI:29999"/>
        <dbReference type="ChEBI" id="CHEBI:58392"/>
        <dbReference type="ChEBI" id="CHEBI:58601"/>
        <dbReference type="ChEBI" id="CHEBI:83421"/>
    </reaction>
</comment>
<comment type="cofactor">
    <cofactor evidence="2">
        <name>Mg(2+)</name>
        <dbReference type="ChEBI" id="CHEBI:18420"/>
    </cofactor>
</comment>
<dbReference type="PANTHER" id="PTHR22573:SF2">
    <property type="entry name" value="PHOSPHOGLUCOMUTASE"/>
    <property type="match status" value="1"/>
</dbReference>
<evidence type="ECO:0000256" key="9">
    <source>
        <dbReference type="ARBA" id="ARBA00023235"/>
    </source>
</evidence>
<dbReference type="Pfam" id="PF24947">
    <property type="entry name" value="PGM1_C_vert_fung"/>
    <property type="match status" value="1"/>
</dbReference>
<dbReference type="FunFam" id="3.30.310.50:FF:000002">
    <property type="entry name" value="Phosphoglucomutase 5"/>
    <property type="match status" value="1"/>
</dbReference>
<dbReference type="CDD" id="cd03085">
    <property type="entry name" value="PGM1"/>
    <property type="match status" value="1"/>
</dbReference>